<protein>
    <submittedName>
        <fullName evidence="2">Uncharacterized protein</fullName>
    </submittedName>
</protein>
<organism evidence="2 3">
    <name type="scientific">Canavalia gladiata</name>
    <name type="common">Sword bean</name>
    <name type="synonym">Dolichos gladiatus</name>
    <dbReference type="NCBI Taxonomy" id="3824"/>
    <lineage>
        <taxon>Eukaryota</taxon>
        <taxon>Viridiplantae</taxon>
        <taxon>Streptophyta</taxon>
        <taxon>Embryophyta</taxon>
        <taxon>Tracheophyta</taxon>
        <taxon>Spermatophyta</taxon>
        <taxon>Magnoliopsida</taxon>
        <taxon>eudicotyledons</taxon>
        <taxon>Gunneridae</taxon>
        <taxon>Pentapetalae</taxon>
        <taxon>rosids</taxon>
        <taxon>fabids</taxon>
        <taxon>Fabales</taxon>
        <taxon>Fabaceae</taxon>
        <taxon>Papilionoideae</taxon>
        <taxon>50 kb inversion clade</taxon>
        <taxon>NPAAA clade</taxon>
        <taxon>indigoferoid/millettioid clade</taxon>
        <taxon>Phaseoleae</taxon>
        <taxon>Canavalia</taxon>
    </lineage>
</organism>
<reference evidence="2 3" key="1">
    <citation type="submission" date="2024-01" db="EMBL/GenBank/DDBJ databases">
        <title>The genomes of 5 underutilized Papilionoideae crops provide insights into root nodulation and disease resistanc.</title>
        <authorList>
            <person name="Jiang F."/>
        </authorList>
    </citation>
    <scope>NUCLEOTIDE SEQUENCE [LARGE SCALE GENOMIC DNA]</scope>
    <source>
        <strain evidence="2">LVBAO_FW01</strain>
        <tissue evidence="2">Leaves</tissue>
    </source>
</reference>
<comment type="caution">
    <text evidence="2">The sequence shown here is derived from an EMBL/GenBank/DDBJ whole genome shotgun (WGS) entry which is preliminary data.</text>
</comment>
<gene>
    <name evidence="2" type="ORF">VNO77_25987</name>
</gene>
<proteinExistence type="predicted"/>
<evidence type="ECO:0000313" key="2">
    <source>
        <dbReference type="EMBL" id="KAK7322599.1"/>
    </source>
</evidence>
<evidence type="ECO:0000256" key="1">
    <source>
        <dbReference type="SAM" id="MobiDB-lite"/>
    </source>
</evidence>
<dbReference type="Proteomes" id="UP001367508">
    <property type="component" value="Unassembled WGS sequence"/>
</dbReference>
<dbReference type="EMBL" id="JAYMYQ010000006">
    <property type="protein sequence ID" value="KAK7322599.1"/>
    <property type="molecule type" value="Genomic_DNA"/>
</dbReference>
<dbReference type="AlphaFoldDB" id="A0AAN9KV98"/>
<name>A0AAN9KV98_CANGL</name>
<feature type="region of interest" description="Disordered" evidence="1">
    <location>
        <begin position="1"/>
        <end position="37"/>
    </location>
</feature>
<accession>A0AAN9KV98</accession>
<evidence type="ECO:0000313" key="3">
    <source>
        <dbReference type="Proteomes" id="UP001367508"/>
    </source>
</evidence>
<sequence>MLHTGVDDDDDGVDNDGMLRERRRSSRSDDGSFENDGVLRFTLNDDNDENIQVEIQVCGYDIDGNKFSMVFKKGTEKYYMLNGE</sequence>
<keyword evidence="3" id="KW-1185">Reference proteome</keyword>